<protein>
    <submittedName>
        <fullName evidence="1">Aminoglycoside 6-adenylyltransferase</fullName>
    </submittedName>
</protein>
<dbReference type="InterPro" id="IPR043519">
    <property type="entry name" value="NT_sf"/>
</dbReference>
<sequence length="281" mass="33216">MVVKDKVINLILEFAQSEESVKAVMMNGSRVNSNAPVDIMQDYDVVFFVEHLESLKFKNNREWIKRFGEPVIVQQNDFDEGAAYIFLMQFDDFRIDLSFVSVDEIDESAKEDSLSLWLLDKDNVAPEIPAPNDSTYIIQKPDKETFEKMLNESWWMQPYVAKGIWRDELPYARNAYDKYFMDSIKSLISWDIGIRHNWSVNTGTAGKWFKNFMDEEEYKEFTTLYSSNDYEEIWEKLFLAGKFIRKIGTRVADELGYEYPMEYDVNVTEFLKKIRKDLKDN</sequence>
<organism evidence="1 2">
    <name type="scientific">Oceanirhabdus seepicola</name>
    <dbReference type="NCBI Taxonomy" id="2828781"/>
    <lineage>
        <taxon>Bacteria</taxon>
        <taxon>Bacillati</taxon>
        <taxon>Bacillota</taxon>
        <taxon>Clostridia</taxon>
        <taxon>Eubacteriales</taxon>
        <taxon>Clostridiaceae</taxon>
        <taxon>Oceanirhabdus</taxon>
    </lineage>
</organism>
<evidence type="ECO:0000313" key="2">
    <source>
        <dbReference type="Proteomes" id="UP001056429"/>
    </source>
</evidence>
<dbReference type="EMBL" id="JAGSOJ010000002">
    <property type="protein sequence ID" value="MCM1990762.1"/>
    <property type="molecule type" value="Genomic_DNA"/>
</dbReference>
<dbReference type="Proteomes" id="UP001056429">
    <property type="component" value="Unassembled WGS sequence"/>
</dbReference>
<dbReference type="InterPro" id="IPR007530">
    <property type="entry name" value="Aminoglycoside_adenylylTfrase"/>
</dbReference>
<gene>
    <name evidence="1" type="ORF">KDK92_13610</name>
</gene>
<accession>A0A9J6P1V9</accession>
<comment type="caution">
    <text evidence="1">The sequence shown here is derived from an EMBL/GenBank/DDBJ whole genome shotgun (WGS) entry which is preliminary data.</text>
</comment>
<dbReference type="SUPFAM" id="SSF81301">
    <property type="entry name" value="Nucleotidyltransferase"/>
    <property type="match status" value="1"/>
</dbReference>
<dbReference type="Pfam" id="PF04439">
    <property type="entry name" value="Adenyl_transf"/>
    <property type="match status" value="1"/>
</dbReference>
<dbReference type="AlphaFoldDB" id="A0A9J6P1V9"/>
<dbReference type="Gene3D" id="1.20.120.330">
    <property type="entry name" value="Nucleotidyltransferases domain 2"/>
    <property type="match status" value="1"/>
</dbReference>
<name>A0A9J6P1V9_9CLOT</name>
<evidence type="ECO:0000313" key="1">
    <source>
        <dbReference type="EMBL" id="MCM1990762.1"/>
    </source>
</evidence>
<reference evidence="1" key="2">
    <citation type="submission" date="2021-04" db="EMBL/GenBank/DDBJ databases">
        <authorList>
            <person name="Dong X."/>
        </authorList>
    </citation>
    <scope>NUCLEOTIDE SEQUENCE</scope>
    <source>
        <strain evidence="1">ZWT</strain>
    </source>
</reference>
<dbReference type="SUPFAM" id="SSF81631">
    <property type="entry name" value="PAP/OAS1 substrate-binding domain"/>
    <property type="match status" value="1"/>
</dbReference>
<proteinExistence type="predicted"/>
<reference evidence="1" key="1">
    <citation type="journal article" date="2021" name="mSystems">
        <title>Bacteria and Archaea Synergistically Convert Glycine Betaine to Biogenic Methane in the Formosa Cold Seep of the South China Sea.</title>
        <authorList>
            <person name="Li L."/>
            <person name="Zhang W."/>
            <person name="Zhang S."/>
            <person name="Song L."/>
            <person name="Sun Q."/>
            <person name="Zhang H."/>
            <person name="Xiang H."/>
            <person name="Dong X."/>
        </authorList>
    </citation>
    <scope>NUCLEOTIDE SEQUENCE</scope>
    <source>
        <strain evidence="1">ZWT</strain>
    </source>
</reference>
<keyword evidence="2" id="KW-1185">Reference proteome</keyword>
<dbReference type="RefSeq" id="WP_250859854.1">
    <property type="nucleotide sequence ID" value="NZ_JAGSOJ010000002.1"/>
</dbReference>
<dbReference type="Gene3D" id="3.30.460.10">
    <property type="entry name" value="Beta Polymerase, domain 2"/>
    <property type="match status" value="1"/>
</dbReference>